<dbReference type="RefSeq" id="WP_034573538.1">
    <property type="nucleotide sequence ID" value="NZ_JRMP02000009.1"/>
</dbReference>
<evidence type="ECO:0000313" key="3">
    <source>
        <dbReference type="Proteomes" id="UP000029714"/>
    </source>
</evidence>
<dbReference type="Proteomes" id="UP000029714">
    <property type="component" value="Unassembled WGS sequence"/>
</dbReference>
<reference evidence="2 3" key="2">
    <citation type="journal article" date="2016" name="Infect. Immun.">
        <title>Helicobacter saguini, a Novel Helicobacter Isolated from Cotton-Top Tamarins with Ulcerative Colitis, Has Proinflammatory Properties and Induces Typhlocolitis and Dysplasia in Gnotobiotic IL-10-/- Mice.</title>
        <authorList>
            <person name="Shen Z."/>
            <person name="Mannion A."/>
            <person name="Whary M.T."/>
            <person name="Muthupalani S."/>
            <person name="Sheh A."/>
            <person name="Feng Y."/>
            <person name="Gong G."/>
            <person name="Vandamme P."/>
            <person name="Holcombe H.R."/>
            <person name="Paster B.J."/>
            <person name="Fox J.G."/>
        </authorList>
    </citation>
    <scope>NUCLEOTIDE SEQUENCE [LARGE SCALE GENOMIC DNA]</scope>
    <source>
        <strain evidence="2 3">MIT 97-6194</strain>
    </source>
</reference>
<sequence length="224" mass="26584">MKKTLPLLIVIALTIFIGYKITHEIDEDELHLYENFNDKNELISQVEYLTDSNHKFIVCASRDGQMPCKEIEGLRHGFSKWYKDGVLEYVDIFNHGKLEKSTLFYKNGLKNHESIFQHGRVIKENFYADSPSNEITQSIIHKNNETIKKYYKNNKVQVEEKYRNNKLVSRKIYNDEGVMERLEEYGGFGNGDPFNNFMDDFDTFEKEFEYEELPNQFDKNGMWI</sequence>
<reference evidence="1 4" key="4">
    <citation type="submission" date="2019-12" db="EMBL/GenBank/DDBJ databases">
        <title>Multi-Generational Helicobacter saguini Isolates.</title>
        <authorList>
            <person name="Mannion A."/>
            <person name="Shen Z."/>
            <person name="Fox J.G."/>
        </authorList>
    </citation>
    <scope>NUCLEOTIDE SEQUENCE [LARGE SCALE GENOMIC DNA]</scope>
    <source>
        <strain evidence="1">16-048</strain>
        <strain evidence="4">16-048 (F4)</strain>
    </source>
</reference>
<dbReference type="Proteomes" id="UP000477070">
    <property type="component" value="Unassembled WGS sequence"/>
</dbReference>
<evidence type="ECO:0000313" key="1">
    <source>
        <dbReference type="EMBL" id="MWV69174.1"/>
    </source>
</evidence>
<evidence type="ECO:0008006" key="5">
    <source>
        <dbReference type="Google" id="ProtNLM"/>
    </source>
</evidence>
<name>A0A347VSH6_9HELI</name>
<dbReference type="EMBL" id="JRMP02000009">
    <property type="protein sequence ID" value="TLD94213.1"/>
    <property type="molecule type" value="Genomic_DNA"/>
</dbReference>
<dbReference type="EMBL" id="QBIU01000001">
    <property type="protein sequence ID" value="MWV69174.1"/>
    <property type="molecule type" value="Genomic_DNA"/>
</dbReference>
<keyword evidence="3" id="KW-1185">Reference proteome</keyword>
<reference evidence="2 3" key="1">
    <citation type="journal article" date="2014" name="Genome Announc.">
        <title>Draft genome sequences of eight enterohepatic helicobacter species isolated from both laboratory and wild rodents.</title>
        <authorList>
            <person name="Sheh A."/>
            <person name="Shen Z."/>
            <person name="Fox J.G."/>
        </authorList>
    </citation>
    <scope>NUCLEOTIDE SEQUENCE [LARGE SCALE GENOMIC DNA]</scope>
    <source>
        <strain evidence="2 3">MIT 97-6194</strain>
    </source>
</reference>
<comment type="caution">
    <text evidence="2">The sequence shown here is derived from an EMBL/GenBank/DDBJ whole genome shotgun (WGS) entry which is preliminary data.</text>
</comment>
<accession>A0A347VSH6</accession>
<gene>
    <name evidence="1" type="ORF">DCO61_03875</name>
    <name evidence="2" type="ORF">LS64_006875</name>
</gene>
<evidence type="ECO:0000313" key="4">
    <source>
        <dbReference type="Proteomes" id="UP000477070"/>
    </source>
</evidence>
<reference evidence="2" key="3">
    <citation type="submission" date="2018-04" db="EMBL/GenBank/DDBJ databases">
        <authorList>
            <person name="Sheh A."/>
            <person name="Shen Z."/>
            <person name="Mannion A.J."/>
            <person name="Fox J.G."/>
        </authorList>
    </citation>
    <scope>NUCLEOTIDE SEQUENCE</scope>
    <source>
        <strain evidence="2">MIT 97-6194</strain>
    </source>
</reference>
<dbReference type="AlphaFoldDB" id="A0A347VSH6"/>
<proteinExistence type="predicted"/>
<dbReference type="SUPFAM" id="SSF82185">
    <property type="entry name" value="Histone H3 K4-specific methyltransferase SET7/9 N-terminal domain"/>
    <property type="match status" value="1"/>
</dbReference>
<dbReference type="Gene3D" id="3.90.930.1">
    <property type="match status" value="1"/>
</dbReference>
<dbReference type="OrthoDB" id="5327778at2"/>
<organism evidence="2 3">
    <name type="scientific">Helicobacter saguini</name>
    <dbReference type="NCBI Taxonomy" id="1548018"/>
    <lineage>
        <taxon>Bacteria</taxon>
        <taxon>Pseudomonadati</taxon>
        <taxon>Campylobacterota</taxon>
        <taxon>Epsilonproteobacteria</taxon>
        <taxon>Campylobacterales</taxon>
        <taxon>Helicobacteraceae</taxon>
        <taxon>Helicobacter</taxon>
    </lineage>
</organism>
<protein>
    <recommendedName>
        <fullName evidence="5">Toxin-antitoxin system YwqK family antitoxin</fullName>
    </recommendedName>
</protein>
<evidence type="ECO:0000313" key="2">
    <source>
        <dbReference type="EMBL" id="TLD94213.1"/>
    </source>
</evidence>